<proteinExistence type="predicted"/>
<accession>A0ABM6RTA0</accession>
<dbReference type="Proteomes" id="UP000325292">
    <property type="component" value="Chromosome"/>
</dbReference>
<reference evidence="1 2" key="1">
    <citation type="journal article" date="2019" name="Sci. Rep.">
        <title>Sulfobacillus thermotolerans: new insights into resistance and metabolic capacities of acidophilic chemolithotrophs.</title>
        <authorList>
            <person name="Panyushkina A.E."/>
            <person name="Babenko V.V."/>
            <person name="Nikitina A.S."/>
            <person name="Selezneva O.V."/>
            <person name="Tsaplina I.A."/>
            <person name="Letarova M.A."/>
            <person name="Kostryukova E.S."/>
            <person name="Letarov A.V."/>
        </authorList>
    </citation>
    <scope>NUCLEOTIDE SEQUENCE [LARGE SCALE GENOMIC DNA]</scope>
    <source>
        <strain evidence="1 2">Kr1</strain>
    </source>
</reference>
<keyword evidence="2" id="KW-1185">Reference proteome</keyword>
<evidence type="ECO:0008006" key="3">
    <source>
        <dbReference type="Google" id="ProtNLM"/>
    </source>
</evidence>
<evidence type="ECO:0000313" key="2">
    <source>
        <dbReference type="Proteomes" id="UP000325292"/>
    </source>
</evidence>
<dbReference type="InterPro" id="IPR035093">
    <property type="entry name" value="RelE/ParE_toxin_dom_sf"/>
</dbReference>
<name>A0ABM6RTA0_9FIRM</name>
<sequence>MATVDEILNKILKPYNVEIRFSQKAVNALRGYNKEQQEIILALIVARAKKGPLIKPNGVGEPLRGELHGFTKIKPKRLGLRIIYRPIQTNRIIMEITAIGPRDQDKVYTVATKRLKDFLLEMSDRKN</sequence>
<dbReference type="EMBL" id="CP019454">
    <property type="protein sequence ID" value="AUW94694.1"/>
    <property type="molecule type" value="Genomic_DNA"/>
</dbReference>
<dbReference type="Gene3D" id="3.30.2310.20">
    <property type="entry name" value="RelE-like"/>
    <property type="match status" value="1"/>
</dbReference>
<gene>
    <name evidence="1" type="ORF">BXT84_12670</name>
</gene>
<dbReference type="SUPFAM" id="SSF143011">
    <property type="entry name" value="RelE-like"/>
    <property type="match status" value="1"/>
</dbReference>
<evidence type="ECO:0000313" key="1">
    <source>
        <dbReference type="EMBL" id="AUW94694.1"/>
    </source>
</evidence>
<protein>
    <recommendedName>
        <fullName evidence="3">Addiction module toxin RelE</fullName>
    </recommendedName>
</protein>
<organism evidence="1 2">
    <name type="scientific">Sulfobacillus thermotolerans</name>
    <dbReference type="NCBI Taxonomy" id="338644"/>
    <lineage>
        <taxon>Bacteria</taxon>
        <taxon>Bacillati</taxon>
        <taxon>Bacillota</taxon>
        <taxon>Clostridia</taxon>
        <taxon>Eubacteriales</taxon>
        <taxon>Clostridiales Family XVII. Incertae Sedis</taxon>
        <taxon>Sulfobacillus</taxon>
    </lineage>
</organism>